<accession>A0A6C0LTY3</accession>
<dbReference type="Pfam" id="PF13639">
    <property type="entry name" value="zf-RING_2"/>
    <property type="match status" value="1"/>
</dbReference>
<evidence type="ECO:0000259" key="1">
    <source>
        <dbReference type="PROSITE" id="PS50089"/>
    </source>
</evidence>
<protein>
    <recommendedName>
        <fullName evidence="1">RING-type domain-containing protein</fullName>
    </recommendedName>
</protein>
<name>A0A6C0LTY3_9ZZZZ</name>
<proteinExistence type="predicted"/>
<dbReference type="InterPro" id="IPR001841">
    <property type="entry name" value="Znf_RING"/>
</dbReference>
<evidence type="ECO:0000313" key="2">
    <source>
        <dbReference type="EMBL" id="QHU34067.1"/>
    </source>
</evidence>
<reference evidence="2" key="1">
    <citation type="journal article" date="2020" name="Nature">
        <title>Giant virus diversity and host interactions through global metagenomics.</title>
        <authorList>
            <person name="Schulz F."/>
            <person name="Roux S."/>
            <person name="Paez-Espino D."/>
            <person name="Jungbluth S."/>
            <person name="Walsh D.A."/>
            <person name="Denef V.J."/>
            <person name="McMahon K.D."/>
            <person name="Konstantinidis K.T."/>
            <person name="Eloe-Fadrosh E.A."/>
            <person name="Kyrpides N.C."/>
            <person name="Woyke T."/>
        </authorList>
    </citation>
    <scope>NUCLEOTIDE SEQUENCE</scope>
    <source>
        <strain evidence="2">GVMAG-S-1016713-123</strain>
    </source>
</reference>
<dbReference type="PROSITE" id="PS50089">
    <property type="entry name" value="ZF_RING_2"/>
    <property type="match status" value="1"/>
</dbReference>
<dbReference type="AlphaFoldDB" id="A0A6C0LTY3"/>
<feature type="domain" description="RING-type" evidence="1">
    <location>
        <begin position="131"/>
        <end position="175"/>
    </location>
</feature>
<sequence length="179" mass="21305">MTSITLCYFYKLNYTQYIQKYYKEKRCPNMATMEEIDEYINEIHMKTMLDNYVLHNIPPDYEGFRKKEVEPIKKTRKIDIFIPSPQYDLPEDNTTILQREIPMEDLNKIREKILHVQDYIISMIDRKEDECPVCYEDMGNKSFLTGSCGHKYCGKCCYDNFTKNCHTGSLCPLCRVEVL</sequence>
<dbReference type="InterPro" id="IPR013083">
    <property type="entry name" value="Znf_RING/FYVE/PHD"/>
</dbReference>
<organism evidence="2">
    <name type="scientific">viral metagenome</name>
    <dbReference type="NCBI Taxonomy" id="1070528"/>
    <lineage>
        <taxon>unclassified sequences</taxon>
        <taxon>metagenomes</taxon>
        <taxon>organismal metagenomes</taxon>
    </lineage>
</organism>
<dbReference type="SUPFAM" id="SSF57850">
    <property type="entry name" value="RING/U-box"/>
    <property type="match status" value="1"/>
</dbReference>
<dbReference type="EMBL" id="MN740567">
    <property type="protein sequence ID" value="QHU34067.1"/>
    <property type="molecule type" value="Genomic_DNA"/>
</dbReference>
<dbReference type="Gene3D" id="3.30.40.10">
    <property type="entry name" value="Zinc/RING finger domain, C3HC4 (zinc finger)"/>
    <property type="match status" value="1"/>
</dbReference>
<dbReference type="SMART" id="SM00184">
    <property type="entry name" value="RING"/>
    <property type="match status" value="1"/>
</dbReference>